<reference evidence="1" key="1">
    <citation type="submission" date="2020-07" db="EMBL/GenBank/DDBJ databases">
        <title>The High-quality genome of the commercially important snow crab, Chionoecetes opilio.</title>
        <authorList>
            <person name="Jeong J.-H."/>
            <person name="Ryu S."/>
        </authorList>
    </citation>
    <scope>NUCLEOTIDE SEQUENCE</scope>
    <source>
        <strain evidence="1">MADBK_172401_WGS</strain>
        <tissue evidence="1">Digestive gland</tissue>
    </source>
</reference>
<protein>
    <submittedName>
        <fullName evidence="1">Uncharacterized protein</fullName>
    </submittedName>
</protein>
<comment type="caution">
    <text evidence="1">The sequence shown here is derived from an EMBL/GenBank/DDBJ whole genome shotgun (WGS) entry which is preliminary data.</text>
</comment>
<dbReference type="PANTHER" id="PTHR47018:SF1">
    <property type="entry name" value="TESMIN_TSO1-LIKE CXC DOMAIN-CONTAINING PROTEIN"/>
    <property type="match status" value="1"/>
</dbReference>
<dbReference type="OrthoDB" id="6753017at2759"/>
<sequence length="165" mass="18704">MVYVRAIREADFMLSIEALSKIVPWFFARDHTHYLRWVPTHLRDMVSLKQLHPDVYAEFLKGNFVVKKSKRAFSAVAIDQAHEQNNASVKGDGGAVGLTENPAALRRWMVSGPEMARLIQEFEGSTEKRQDTDGRHMNRTDMHNGICTICAITDPSHGRDGEPVR</sequence>
<dbReference type="PANTHER" id="PTHR47018">
    <property type="entry name" value="CXC DOMAIN-CONTAINING PROTEIN-RELATED"/>
    <property type="match status" value="1"/>
</dbReference>
<evidence type="ECO:0000313" key="2">
    <source>
        <dbReference type="Proteomes" id="UP000770661"/>
    </source>
</evidence>
<accession>A0A8J4YG96</accession>
<gene>
    <name evidence="1" type="ORF">GWK47_035958</name>
</gene>
<organism evidence="1 2">
    <name type="scientific">Chionoecetes opilio</name>
    <name type="common">Atlantic snow crab</name>
    <name type="synonym">Cancer opilio</name>
    <dbReference type="NCBI Taxonomy" id="41210"/>
    <lineage>
        <taxon>Eukaryota</taxon>
        <taxon>Metazoa</taxon>
        <taxon>Ecdysozoa</taxon>
        <taxon>Arthropoda</taxon>
        <taxon>Crustacea</taxon>
        <taxon>Multicrustacea</taxon>
        <taxon>Malacostraca</taxon>
        <taxon>Eumalacostraca</taxon>
        <taxon>Eucarida</taxon>
        <taxon>Decapoda</taxon>
        <taxon>Pleocyemata</taxon>
        <taxon>Brachyura</taxon>
        <taxon>Eubrachyura</taxon>
        <taxon>Majoidea</taxon>
        <taxon>Majidae</taxon>
        <taxon>Chionoecetes</taxon>
    </lineage>
</organism>
<name>A0A8J4YG96_CHIOP</name>
<dbReference type="AlphaFoldDB" id="A0A8J4YG96"/>
<evidence type="ECO:0000313" key="1">
    <source>
        <dbReference type="EMBL" id="KAG0726727.1"/>
    </source>
</evidence>
<keyword evidence="2" id="KW-1185">Reference proteome</keyword>
<proteinExistence type="predicted"/>
<dbReference type="EMBL" id="JACEEZ010004040">
    <property type="protein sequence ID" value="KAG0726727.1"/>
    <property type="molecule type" value="Genomic_DNA"/>
</dbReference>
<dbReference type="Proteomes" id="UP000770661">
    <property type="component" value="Unassembled WGS sequence"/>
</dbReference>